<organism evidence="1 2">
    <name type="scientific">Oryza rufipogon</name>
    <name type="common">Brownbeard rice</name>
    <name type="synonym">Asian wild rice</name>
    <dbReference type="NCBI Taxonomy" id="4529"/>
    <lineage>
        <taxon>Eukaryota</taxon>
        <taxon>Viridiplantae</taxon>
        <taxon>Streptophyta</taxon>
        <taxon>Embryophyta</taxon>
        <taxon>Tracheophyta</taxon>
        <taxon>Spermatophyta</taxon>
        <taxon>Magnoliopsida</taxon>
        <taxon>Liliopsida</taxon>
        <taxon>Poales</taxon>
        <taxon>Poaceae</taxon>
        <taxon>BOP clade</taxon>
        <taxon>Oryzoideae</taxon>
        <taxon>Oryzeae</taxon>
        <taxon>Oryzinae</taxon>
        <taxon>Oryza</taxon>
    </lineage>
</organism>
<dbReference type="AlphaFoldDB" id="A0A0E0R597"/>
<name>A0A0E0R597_ORYRU</name>
<dbReference type="HOGENOM" id="CLU_2692086_0_0_1"/>
<keyword evidence="2" id="KW-1185">Reference proteome</keyword>
<proteinExistence type="predicted"/>
<reference evidence="1" key="2">
    <citation type="submission" date="2015-06" db="UniProtKB">
        <authorList>
            <consortium name="EnsemblPlants"/>
        </authorList>
    </citation>
    <scope>IDENTIFICATION</scope>
</reference>
<reference evidence="2" key="1">
    <citation type="submission" date="2013-06" db="EMBL/GenBank/DDBJ databases">
        <authorList>
            <person name="Zhao Q."/>
        </authorList>
    </citation>
    <scope>NUCLEOTIDE SEQUENCE</scope>
    <source>
        <strain evidence="2">cv. W1943</strain>
    </source>
</reference>
<protein>
    <submittedName>
        <fullName evidence="1">Uncharacterized protein</fullName>
    </submittedName>
</protein>
<evidence type="ECO:0000313" key="1">
    <source>
        <dbReference type="EnsemblPlants" id="ORUFI11G05620.1"/>
    </source>
</evidence>
<accession>A0A0E0R597</accession>
<evidence type="ECO:0000313" key="2">
    <source>
        <dbReference type="Proteomes" id="UP000008022"/>
    </source>
</evidence>
<sequence length="74" mass="7933">MADVNALTGVCLTLKAPGFIGAGGDDVVASFDFFELPHPESIHWARSPAKQPLKPIGIWEPLFRSTSKLIAGEI</sequence>
<dbReference type="EnsemblPlants" id="ORUFI11G05620.1">
    <property type="protein sequence ID" value="ORUFI11G05620.1"/>
    <property type="gene ID" value="ORUFI11G05620"/>
</dbReference>
<dbReference type="Gramene" id="ORUFI11G05620.1">
    <property type="protein sequence ID" value="ORUFI11G05620.1"/>
    <property type="gene ID" value="ORUFI11G05620"/>
</dbReference>
<dbReference type="Proteomes" id="UP000008022">
    <property type="component" value="Unassembled WGS sequence"/>
</dbReference>